<keyword evidence="5" id="KW-1185">Reference proteome</keyword>
<feature type="region of interest" description="Disordered" evidence="1">
    <location>
        <begin position="742"/>
        <end position="819"/>
    </location>
</feature>
<dbReference type="GO" id="GO:0004134">
    <property type="term" value="F:4-alpha-glucanotransferase activity"/>
    <property type="evidence" value="ECO:0007669"/>
    <property type="project" value="InterPro"/>
</dbReference>
<reference evidence="4 5" key="1">
    <citation type="submission" date="2018-05" db="EMBL/GenBank/DDBJ databases">
        <title>Complete Genome Sequence of Deinococcus sp. strain 17bor-2.</title>
        <authorList>
            <person name="Srinivasan S."/>
        </authorList>
    </citation>
    <scope>NUCLEOTIDE SEQUENCE [LARGE SCALE GENOMIC DNA]</scope>
    <source>
        <strain evidence="4 5">17bor-2</strain>
    </source>
</reference>
<name>A0A2Z3JI87_9DEIO</name>
<feature type="region of interest" description="Disordered" evidence="1">
    <location>
        <begin position="663"/>
        <end position="719"/>
    </location>
</feature>
<feature type="compositionally biased region" description="Acidic residues" evidence="1">
    <location>
        <begin position="810"/>
        <end position="819"/>
    </location>
</feature>
<dbReference type="Gene3D" id="1.50.10.10">
    <property type="match status" value="1"/>
</dbReference>
<dbReference type="InterPro" id="IPR012341">
    <property type="entry name" value="6hp_glycosidase-like_sf"/>
</dbReference>
<dbReference type="InterPro" id="IPR010401">
    <property type="entry name" value="AGL/Gdb1"/>
</dbReference>
<dbReference type="InterPro" id="IPR024742">
    <property type="entry name" value="Glycogen_debranch_N"/>
</dbReference>
<sequence length="819" mass="87618">MPEPVARHVHRLGPEAARDLSREVLLPDGLGGFALSSPAGVPTRCYSGLCAAHRPPGDRRVMFVTALEQLRVGEQRCDLHAFEVAPGTLEGQGLSVLSGVTLRDLLPEREQLALGLQVRRRSFMPQQSGALVLLYEIEAPFLSAAEPASFTLGALMVDRDMHHVHTETPDLNFECLGREVRVHGAAHRTRLRLHTDLGVTPLAARPWPQRLHYRLDTARGAPDTDRVQRADFWEVQLRPGLNRLALVVEGLDVPVDDPWAAHDEEAQRRADLVDQAWAASGVRDEVVATLSVAADAFLVHRESTGSLSVIAGYPWFADWGRDSMIALPGLTLSTGRTAQAQAILETFIQSLRGGLTPNNFHDDGQGAGYNTVDGSLWLAAALEQVVQRTEHAGLARRALTTIRGILTDYTRGTAHGIGMDNADGLLLAGQSGVQLTWMDVKIHDWVVTPRHGKPVEIQALWIAALSAEARLSDALGEPAEFGGVLRAARQAFAAFWNPETNYFNDYLAGSGVNAQIRPNALLALSLPDTPVRTPHLEAALKVAARDLLTPLGLRTLSPRDPQYLDNYGGDRLVRDAAYHQGTVWPWLIGPYTGVLLRLGRLGEAQAALDGLRGHLWEAGVGSVSEVVSAGTLTPGGCPFQAWSVAEVLRAHIALSLAEGERPADQGAAVRPSGQPAAPAARASVAAPEPERPATTRRRRSGSLPESGPGSAPGATTFGDTGLSVGGGLLGLSTLPGPLPDVRLASIPEPLPGPLKESRKKAAEPPASPAPEPASLSEVLDLTLPELTWFQPPPENTPGKPLEPDPPLSVEDPDVIEPLT</sequence>
<proteinExistence type="predicted"/>
<evidence type="ECO:0000313" key="4">
    <source>
        <dbReference type="EMBL" id="AWN23716.1"/>
    </source>
</evidence>
<dbReference type="InterPro" id="IPR032790">
    <property type="entry name" value="GDE_C"/>
</dbReference>
<feature type="domain" description="Glycogen debranching enzyme bacterial and archaeal type N-terminal" evidence="3">
    <location>
        <begin position="22"/>
        <end position="240"/>
    </location>
</feature>
<accession>A0A2Z3JI87</accession>
<dbReference type="PANTHER" id="PTHR10569">
    <property type="entry name" value="GLYCOGEN DEBRANCHING ENZYME"/>
    <property type="match status" value="1"/>
</dbReference>
<dbReference type="GO" id="GO:0005980">
    <property type="term" value="P:glycogen catabolic process"/>
    <property type="evidence" value="ECO:0007669"/>
    <property type="project" value="InterPro"/>
</dbReference>
<protein>
    <submittedName>
        <fullName evidence="4">Glycogen debranching protein</fullName>
    </submittedName>
</protein>
<feature type="domain" description="Glycogen debranching enzyme C-terminal" evidence="2">
    <location>
        <begin position="293"/>
        <end position="649"/>
    </location>
</feature>
<dbReference type="PANTHER" id="PTHR10569:SF2">
    <property type="entry name" value="GLYCOGEN DEBRANCHING ENZYME"/>
    <property type="match status" value="1"/>
</dbReference>
<dbReference type="Pfam" id="PF12439">
    <property type="entry name" value="GDE_N"/>
    <property type="match status" value="1"/>
</dbReference>
<feature type="compositionally biased region" description="Low complexity" evidence="1">
    <location>
        <begin position="675"/>
        <end position="687"/>
    </location>
</feature>
<dbReference type="RefSeq" id="WP_109827444.1">
    <property type="nucleotide sequence ID" value="NZ_CP029494.1"/>
</dbReference>
<gene>
    <name evidence="4" type="ORF">DKM44_11140</name>
</gene>
<dbReference type="Proteomes" id="UP000245368">
    <property type="component" value="Chromosome"/>
</dbReference>
<organism evidence="4 5">
    <name type="scientific">Deinococcus irradiatisoli</name>
    <dbReference type="NCBI Taxonomy" id="2202254"/>
    <lineage>
        <taxon>Bacteria</taxon>
        <taxon>Thermotogati</taxon>
        <taxon>Deinococcota</taxon>
        <taxon>Deinococci</taxon>
        <taxon>Deinococcales</taxon>
        <taxon>Deinococcaceae</taxon>
        <taxon>Deinococcus</taxon>
    </lineage>
</organism>
<dbReference type="KEGG" id="dez:DKM44_11140"/>
<dbReference type="InterPro" id="IPR008928">
    <property type="entry name" value="6-hairpin_glycosidase_sf"/>
</dbReference>
<evidence type="ECO:0000259" key="3">
    <source>
        <dbReference type="Pfam" id="PF12439"/>
    </source>
</evidence>
<evidence type="ECO:0000313" key="5">
    <source>
        <dbReference type="Proteomes" id="UP000245368"/>
    </source>
</evidence>
<dbReference type="OrthoDB" id="9761875at2"/>
<dbReference type="Pfam" id="PF06202">
    <property type="entry name" value="GDE_C"/>
    <property type="match status" value="1"/>
</dbReference>
<dbReference type="GO" id="GO:0004135">
    <property type="term" value="F:amylo-alpha-1,6-glucosidase activity"/>
    <property type="evidence" value="ECO:0007669"/>
    <property type="project" value="InterPro"/>
</dbReference>
<dbReference type="AlphaFoldDB" id="A0A2Z3JI87"/>
<evidence type="ECO:0000259" key="2">
    <source>
        <dbReference type="Pfam" id="PF06202"/>
    </source>
</evidence>
<dbReference type="EMBL" id="CP029494">
    <property type="protein sequence ID" value="AWN23716.1"/>
    <property type="molecule type" value="Genomic_DNA"/>
</dbReference>
<evidence type="ECO:0000256" key="1">
    <source>
        <dbReference type="SAM" id="MobiDB-lite"/>
    </source>
</evidence>
<dbReference type="SUPFAM" id="SSF48208">
    <property type="entry name" value="Six-hairpin glycosidases"/>
    <property type="match status" value="1"/>
</dbReference>